<name>A0A5P1EUP3_ASPOF</name>
<dbReference type="InterPro" id="IPR040418">
    <property type="entry name" value="CRWN"/>
</dbReference>
<dbReference type="EMBL" id="CM007385">
    <property type="protein sequence ID" value="ONK69716.1"/>
    <property type="molecule type" value="Genomic_DNA"/>
</dbReference>
<feature type="compositionally biased region" description="Basic and acidic residues" evidence="6">
    <location>
        <begin position="552"/>
        <end position="561"/>
    </location>
</feature>
<evidence type="ECO:0000256" key="3">
    <source>
        <dbReference type="ARBA" id="ARBA00024186"/>
    </source>
</evidence>
<dbReference type="GO" id="GO:0006997">
    <property type="term" value="P:nucleus organization"/>
    <property type="evidence" value="ECO:0007669"/>
    <property type="project" value="InterPro"/>
</dbReference>
<organism evidence="7 8">
    <name type="scientific">Asparagus officinalis</name>
    <name type="common">Garden asparagus</name>
    <dbReference type="NCBI Taxonomy" id="4686"/>
    <lineage>
        <taxon>Eukaryota</taxon>
        <taxon>Viridiplantae</taxon>
        <taxon>Streptophyta</taxon>
        <taxon>Embryophyta</taxon>
        <taxon>Tracheophyta</taxon>
        <taxon>Spermatophyta</taxon>
        <taxon>Magnoliopsida</taxon>
        <taxon>Liliopsida</taxon>
        <taxon>Asparagales</taxon>
        <taxon>Asparagaceae</taxon>
        <taxon>Asparagoideae</taxon>
        <taxon>Asparagus</taxon>
    </lineage>
</organism>
<dbReference type="OMA" id="AGSCRIM"/>
<evidence type="ECO:0000313" key="8">
    <source>
        <dbReference type="Proteomes" id="UP000243459"/>
    </source>
</evidence>
<protein>
    <submittedName>
        <fullName evidence="7">Uncharacterized protein</fullName>
    </submittedName>
</protein>
<evidence type="ECO:0000256" key="4">
    <source>
        <dbReference type="ARBA" id="ARBA00024208"/>
    </source>
</evidence>
<dbReference type="AlphaFoldDB" id="A0A5P1EUP3"/>
<feature type="coiled-coil region" evidence="5">
    <location>
        <begin position="5"/>
        <end position="71"/>
    </location>
</feature>
<dbReference type="GO" id="GO:0005652">
    <property type="term" value="C:nuclear lamina"/>
    <property type="evidence" value="ECO:0007669"/>
    <property type="project" value="UniProtKB-SubCell"/>
</dbReference>
<evidence type="ECO:0000256" key="6">
    <source>
        <dbReference type="SAM" id="MobiDB-lite"/>
    </source>
</evidence>
<evidence type="ECO:0000313" key="7">
    <source>
        <dbReference type="EMBL" id="ONK69716.1"/>
    </source>
</evidence>
<feature type="compositionally biased region" description="Basic and acidic residues" evidence="6">
    <location>
        <begin position="474"/>
        <end position="505"/>
    </location>
</feature>
<dbReference type="Gramene" id="ONK69716">
    <property type="protein sequence ID" value="ONK69716"/>
    <property type="gene ID" value="A4U43_C05F25980"/>
</dbReference>
<keyword evidence="1 5" id="KW-0175">Coiled coil</keyword>
<keyword evidence="2" id="KW-0539">Nucleus</keyword>
<gene>
    <name evidence="7" type="ORF">A4U43_C05F25980</name>
</gene>
<dbReference type="Proteomes" id="UP000243459">
    <property type="component" value="Chromosome 5"/>
</dbReference>
<sequence>MIWRRRKLRLAIESFEEDLKEKLDDLEKKKIEISYREEQNLMREQLLEGKMQQLQDKEKESDANFRLLKEREESLYREEQKLKAGEVQLAVDIQKLVASKAELESSRAAIYIDKQEVVGEKENLKSMQLEIKQEIGNCRVMKESLTTETEVFIHEKTKFDRELQVLDERRGALETERKQLNHDKEAFNDWRCLEEEKLKSLQLKVKEEAGSCRIMKESLMKETEELIQEKHKYDRMLDERKRALETELKQVNHDRKSFNDWRCIEEEKLRKMRIDIQQESEELRLRKEALEKEYSDYSRVLERMMQVVEEKEDKLCERENKLRRGNQMKMSVVRSPNSFDESNFPEETKRRKLEIDQFEVQNADREQNNLVDAHVGLTKERDHFLAVAAQCKVCRNCGVTASELDSTDLQTPSRSTTEQNNRLEERKDGPRSVHLSGHFSSLRKCSMQFSSSPRETVGCRIEGMSSEPISFGEETSKSKPKYDKASSEIGSRDSKISERLSKDEPETSLETEGTYIRKREGELNVSFNDLPDKEDESKHQNLSAKQRGGHQNSRDQSDTIKDINSVQSVVEDSKVILEETSEEKELRTRNEKAKDVVDIDEGRHQGLVHADQKETSKDQKQNIYLAAGLTTGQLASKGDEVLSANLSVGGSRKKHQTSVPGTPTSGEKRYNFRRSTINRTRHFSAED</sequence>
<reference evidence="8" key="1">
    <citation type="journal article" date="2017" name="Nat. Commun.">
        <title>The asparagus genome sheds light on the origin and evolution of a young Y chromosome.</title>
        <authorList>
            <person name="Harkess A."/>
            <person name="Zhou J."/>
            <person name="Xu C."/>
            <person name="Bowers J.E."/>
            <person name="Van der Hulst R."/>
            <person name="Ayyampalayam S."/>
            <person name="Mercati F."/>
            <person name="Riccardi P."/>
            <person name="McKain M.R."/>
            <person name="Kakrana A."/>
            <person name="Tang H."/>
            <person name="Ray J."/>
            <person name="Groenendijk J."/>
            <person name="Arikit S."/>
            <person name="Mathioni S.M."/>
            <person name="Nakano M."/>
            <person name="Shan H."/>
            <person name="Telgmann-Rauber A."/>
            <person name="Kanno A."/>
            <person name="Yue Z."/>
            <person name="Chen H."/>
            <person name="Li W."/>
            <person name="Chen Y."/>
            <person name="Xu X."/>
            <person name="Zhang Y."/>
            <person name="Luo S."/>
            <person name="Chen H."/>
            <person name="Gao J."/>
            <person name="Mao Z."/>
            <person name="Pires J.C."/>
            <person name="Luo M."/>
            <person name="Kudrna D."/>
            <person name="Wing R.A."/>
            <person name="Meyers B.C."/>
            <person name="Yi K."/>
            <person name="Kong H."/>
            <person name="Lavrijsen P."/>
            <person name="Sunseri F."/>
            <person name="Falavigna A."/>
            <person name="Ye Y."/>
            <person name="Leebens-Mack J.H."/>
            <person name="Chen G."/>
        </authorList>
    </citation>
    <scope>NUCLEOTIDE SEQUENCE [LARGE SCALE GENOMIC DNA]</scope>
    <source>
        <strain evidence="8">cv. DH0086</strain>
    </source>
</reference>
<feature type="region of interest" description="Disordered" evidence="6">
    <location>
        <begin position="463"/>
        <end position="565"/>
    </location>
</feature>
<feature type="region of interest" description="Disordered" evidence="6">
    <location>
        <begin position="404"/>
        <end position="436"/>
    </location>
</feature>
<feature type="coiled-coil region" evidence="5">
    <location>
        <begin position="273"/>
        <end position="307"/>
    </location>
</feature>
<evidence type="ECO:0000256" key="5">
    <source>
        <dbReference type="SAM" id="Coils"/>
    </source>
</evidence>
<evidence type="ECO:0000256" key="2">
    <source>
        <dbReference type="ARBA" id="ARBA00023242"/>
    </source>
</evidence>
<dbReference type="PANTHER" id="PTHR31908:SF11">
    <property type="entry name" value="PROTEIN CROWDED NUCLEI 1"/>
    <property type="match status" value="1"/>
</dbReference>
<feature type="region of interest" description="Disordered" evidence="6">
    <location>
        <begin position="580"/>
        <end position="618"/>
    </location>
</feature>
<feature type="compositionally biased region" description="Polar residues" evidence="6">
    <location>
        <begin position="404"/>
        <end position="420"/>
    </location>
</feature>
<keyword evidence="8" id="KW-1185">Reference proteome</keyword>
<dbReference type="PANTHER" id="PTHR31908">
    <property type="entry name" value="PROTEIN CROWDED NUCLEI 4"/>
    <property type="match status" value="1"/>
</dbReference>
<feature type="compositionally biased region" description="Basic and acidic residues" evidence="6">
    <location>
        <begin position="421"/>
        <end position="431"/>
    </location>
</feature>
<evidence type="ECO:0000256" key="1">
    <source>
        <dbReference type="ARBA" id="ARBA00023054"/>
    </source>
</evidence>
<proteinExistence type="inferred from homology"/>
<feature type="region of interest" description="Disordered" evidence="6">
    <location>
        <begin position="646"/>
        <end position="687"/>
    </location>
</feature>
<comment type="similarity">
    <text evidence="4">Belongs to the CRWN family.</text>
</comment>
<accession>A0A5P1EUP3</accession>
<comment type="subcellular location">
    <subcellularLocation>
        <location evidence="3">Nucleus lamina</location>
    </subcellularLocation>
</comment>